<gene>
    <name evidence="4" type="ORF">FHS94_000039</name>
</gene>
<dbReference type="Proteomes" id="UP000546200">
    <property type="component" value="Unassembled WGS sequence"/>
</dbReference>
<reference evidence="4 5" key="1">
    <citation type="submission" date="2020-08" db="EMBL/GenBank/DDBJ databases">
        <title>Genomic Encyclopedia of Type Strains, Phase IV (KMG-IV): sequencing the most valuable type-strain genomes for metagenomic binning, comparative biology and taxonomic classification.</title>
        <authorList>
            <person name="Goeker M."/>
        </authorList>
    </citation>
    <scope>NUCLEOTIDE SEQUENCE [LARGE SCALE GENOMIC DNA]</scope>
    <source>
        <strain evidence="4 5">DSM 100044</strain>
    </source>
</reference>
<evidence type="ECO:0000256" key="1">
    <source>
        <dbReference type="SAM" id="Coils"/>
    </source>
</evidence>
<keyword evidence="2" id="KW-0472">Membrane</keyword>
<dbReference type="EMBL" id="JACIJK010000001">
    <property type="protein sequence ID" value="MBB5713220.1"/>
    <property type="molecule type" value="Genomic_DNA"/>
</dbReference>
<dbReference type="InterPro" id="IPR025645">
    <property type="entry name" value="DUF4349"/>
</dbReference>
<keyword evidence="5" id="KW-1185">Reference proteome</keyword>
<evidence type="ECO:0000256" key="2">
    <source>
        <dbReference type="SAM" id="Phobius"/>
    </source>
</evidence>
<evidence type="ECO:0000313" key="4">
    <source>
        <dbReference type="EMBL" id="MBB5713220.1"/>
    </source>
</evidence>
<keyword evidence="2" id="KW-1133">Transmembrane helix</keyword>
<feature type="coiled-coil region" evidence="1">
    <location>
        <begin position="190"/>
        <end position="217"/>
    </location>
</feature>
<dbReference type="RefSeq" id="WP_184053086.1">
    <property type="nucleotide sequence ID" value="NZ_JACIJK010000001.1"/>
</dbReference>
<comment type="caution">
    <text evidence="4">The sequence shown here is derived from an EMBL/GenBank/DDBJ whole genome shotgun (WGS) entry which is preliminary data.</text>
</comment>
<proteinExistence type="predicted"/>
<accession>A0A7W9B9R1</accession>
<keyword evidence="2" id="KW-0812">Transmembrane</keyword>
<organism evidence="4 5">
    <name type="scientific">Sphingomonas aerophila</name>
    <dbReference type="NCBI Taxonomy" id="1344948"/>
    <lineage>
        <taxon>Bacteria</taxon>
        <taxon>Pseudomonadati</taxon>
        <taxon>Pseudomonadota</taxon>
        <taxon>Alphaproteobacteria</taxon>
        <taxon>Sphingomonadales</taxon>
        <taxon>Sphingomonadaceae</taxon>
        <taxon>Sphingomonas</taxon>
    </lineage>
</organism>
<dbReference type="Pfam" id="PF14257">
    <property type="entry name" value="DUF4349"/>
    <property type="match status" value="1"/>
</dbReference>
<protein>
    <recommendedName>
        <fullName evidence="3">DUF4349 domain-containing protein</fullName>
    </recommendedName>
</protein>
<feature type="domain" description="DUF4349" evidence="3">
    <location>
        <begin position="133"/>
        <end position="279"/>
    </location>
</feature>
<feature type="transmembrane region" description="Helical" evidence="2">
    <location>
        <begin position="254"/>
        <end position="278"/>
    </location>
</feature>
<sequence length="300" mass="31974">MDDFASGEKQMMRNATVLLAATLLAGCAKAPQNKQAQTLSAYDVEEPAPSAPGSPAAVAGPRIAYTYTVTYAFDRRTVGQVQGRQLALCRQLGPTRCLVVKSTLNAPGPEDHLVTDEAVLLVDARLAGELNRRLDALALAGGATLANRQVEAEDVTRQVIDTDARVRAKQALAERLLSIVRSGKGKVGELVEAERAYAATQEELDAARGEQAELAQRVAMSRVTINYAFDDTPGRQSPVRASLVTAGDTLATSLAALVTAAVAGLPWLVALAVVLALVRWMRRKRILRWPRGSQAAPPLS</sequence>
<keyword evidence="1" id="KW-0175">Coiled coil</keyword>
<evidence type="ECO:0000259" key="3">
    <source>
        <dbReference type="Pfam" id="PF14257"/>
    </source>
</evidence>
<evidence type="ECO:0000313" key="5">
    <source>
        <dbReference type="Proteomes" id="UP000546200"/>
    </source>
</evidence>
<dbReference type="AlphaFoldDB" id="A0A7W9B9R1"/>
<name>A0A7W9B9R1_9SPHN</name>